<gene>
    <name evidence="1" type="ORF">PHLCEN_2v3301</name>
</gene>
<dbReference type="AlphaFoldDB" id="A0A2R6QM53"/>
<organism evidence="1 2">
    <name type="scientific">Hermanssonia centrifuga</name>
    <dbReference type="NCBI Taxonomy" id="98765"/>
    <lineage>
        <taxon>Eukaryota</taxon>
        <taxon>Fungi</taxon>
        <taxon>Dikarya</taxon>
        <taxon>Basidiomycota</taxon>
        <taxon>Agaricomycotina</taxon>
        <taxon>Agaricomycetes</taxon>
        <taxon>Polyporales</taxon>
        <taxon>Meruliaceae</taxon>
        <taxon>Hermanssonia</taxon>
    </lineage>
</organism>
<sequence length="135" mass="15741">MNRDFAINGALFSTNNGYTFEVIAHWISSYFRRDPFLRLPPSAEAAVDLAEEHNTWLRRRYPGMFGWVNESYSGDFAFWNGPQAVDTLLEDMGLKSMRSGGNWFTWPFRVIDSKEIQFLTEERETRRKQCTAKNG</sequence>
<name>A0A2R6QM53_9APHY</name>
<evidence type="ECO:0000313" key="2">
    <source>
        <dbReference type="Proteomes" id="UP000186601"/>
    </source>
</evidence>
<dbReference type="OrthoDB" id="2915840at2759"/>
<protein>
    <submittedName>
        <fullName evidence="1">Uncharacterized protein</fullName>
    </submittedName>
</protein>
<dbReference type="EMBL" id="MLYV02000321">
    <property type="protein sequence ID" value="PSS11005.1"/>
    <property type="molecule type" value="Genomic_DNA"/>
</dbReference>
<accession>A0A2R6QM53</accession>
<comment type="caution">
    <text evidence="1">The sequence shown here is derived from an EMBL/GenBank/DDBJ whole genome shotgun (WGS) entry which is preliminary data.</text>
</comment>
<proteinExistence type="predicted"/>
<reference evidence="1 2" key="1">
    <citation type="submission" date="2018-02" db="EMBL/GenBank/DDBJ databases">
        <title>Genome sequence of the basidiomycete white-rot fungus Phlebia centrifuga.</title>
        <authorList>
            <person name="Granchi Z."/>
            <person name="Peng M."/>
            <person name="de Vries R.P."/>
            <person name="Hilden K."/>
            <person name="Makela M.R."/>
            <person name="Grigoriev I."/>
            <person name="Riley R."/>
        </authorList>
    </citation>
    <scope>NUCLEOTIDE SEQUENCE [LARGE SCALE GENOMIC DNA]</scope>
    <source>
        <strain evidence="1 2">FBCC195</strain>
    </source>
</reference>
<dbReference type="STRING" id="98765.A0A2R6QM53"/>
<evidence type="ECO:0000313" key="1">
    <source>
        <dbReference type="EMBL" id="PSS11005.1"/>
    </source>
</evidence>
<dbReference type="Proteomes" id="UP000186601">
    <property type="component" value="Unassembled WGS sequence"/>
</dbReference>
<keyword evidence="2" id="KW-1185">Reference proteome</keyword>